<comment type="caution">
    <text evidence="1">The sequence shown here is derived from an EMBL/GenBank/DDBJ whole genome shotgun (WGS) entry which is preliminary data.</text>
</comment>
<evidence type="ECO:0008006" key="3">
    <source>
        <dbReference type="Google" id="ProtNLM"/>
    </source>
</evidence>
<organism evidence="1 2">
    <name type="scientific">Bacillus thuringiensis</name>
    <dbReference type="NCBI Taxonomy" id="1428"/>
    <lineage>
        <taxon>Bacteria</taxon>
        <taxon>Bacillati</taxon>
        <taxon>Bacillota</taxon>
        <taxon>Bacilli</taxon>
        <taxon>Bacillales</taxon>
        <taxon>Bacillaceae</taxon>
        <taxon>Bacillus</taxon>
        <taxon>Bacillus cereus group</taxon>
    </lineage>
</organism>
<dbReference type="EMBL" id="LXLI01000017">
    <property type="protein sequence ID" value="OFC94653.1"/>
    <property type="molecule type" value="Genomic_DNA"/>
</dbReference>
<name>A0A9X5RUP5_BACTU</name>
<dbReference type="AlphaFoldDB" id="A0A9X5RUP5"/>
<reference evidence="1 2" key="1">
    <citation type="submission" date="2016-04" db="EMBL/GenBank/DDBJ databases">
        <title>Bacillus thuringiensis and Bacillus weihenstephanensis as novel biocontrol agents of wilt causing Verticillium species.</title>
        <authorList>
            <person name="Hollensteiner J."/>
            <person name="Wemheuer F."/>
            <person name="Harting R."/>
            <person name="Kolarzyk A."/>
            <person name="Diaz-Valerio S."/>
            <person name="Poehlein A."/>
            <person name="Brzuszkiewicz E."/>
            <person name="Nesemann K."/>
            <person name="Braus-Stromeyer S."/>
            <person name="Braus G."/>
            <person name="Daniel R."/>
            <person name="Liesegang H."/>
        </authorList>
    </citation>
    <scope>NUCLEOTIDE SEQUENCE [LARGE SCALE GENOMIC DNA]</scope>
    <source>
        <strain evidence="1 2">GOE4</strain>
    </source>
</reference>
<sequence length="124" mass="14191">MANVDIGRLSDEITSQLKRYSQVVSDDIEQIADELATEGVERIKSNIRDKKLIRSGRYLKGWTKRKVGKSVYIHNKTDYQLTHLLEDGHAMINGGRVLGTPHIGPVEEWIVTEYENRVEKAIEK</sequence>
<dbReference type="InterPro" id="IPR010064">
    <property type="entry name" value="HK97-gp10_tail"/>
</dbReference>
<dbReference type="Pfam" id="PF04883">
    <property type="entry name" value="HK97-gp10_like"/>
    <property type="match status" value="1"/>
</dbReference>
<protein>
    <recommendedName>
        <fullName evidence="3">HK97 gp10 family phage protein</fullName>
    </recommendedName>
</protein>
<gene>
    <name evidence="1" type="ORF">BTGOE4_10430</name>
</gene>
<accession>A0A9X5RUP5</accession>
<evidence type="ECO:0000313" key="2">
    <source>
        <dbReference type="Proteomes" id="UP000175994"/>
    </source>
</evidence>
<dbReference type="RefSeq" id="WP_070183650.1">
    <property type="nucleotide sequence ID" value="NZ_LXLI01000017.1"/>
</dbReference>
<evidence type="ECO:0000313" key="1">
    <source>
        <dbReference type="EMBL" id="OFC94653.1"/>
    </source>
</evidence>
<proteinExistence type="predicted"/>
<dbReference type="Proteomes" id="UP000175994">
    <property type="component" value="Unassembled WGS sequence"/>
</dbReference>